<dbReference type="Proteomes" id="UP001497623">
    <property type="component" value="Unassembled WGS sequence"/>
</dbReference>
<reference evidence="1 2" key="1">
    <citation type="submission" date="2024-05" db="EMBL/GenBank/DDBJ databases">
        <authorList>
            <person name="Wallberg A."/>
        </authorList>
    </citation>
    <scope>NUCLEOTIDE SEQUENCE [LARGE SCALE GENOMIC DNA]</scope>
</reference>
<feature type="non-terminal residue" evidence="1">
    <location>
        <position position="165"/>
    </location>
</feature>
<dbReference type="EMBL" id="CAXKWB010003813">
    <property type="protein sequence ID" value="CAL4070448.1"/>
    <property type="molecule type" value="Genomic_DNA"/>
</dbReference>
<proteinExistence type="predicted"/>
<sequence length="165" mass="18020">METQDVRKSFILTTTGNYFNVSLSAPSLTNLLNDEALNNFLDSGSCQLLGALHYDDSLLLKNKIEASNKNEKLLVFFKIKPEVITDSNLQNICVSSMIDSPLSSLYHSLQTLYAPVLLQDAEWSKALDPKLQNLVTELSEGLGSLLRKTSSSDASTSGASQNTMA</sequence>
<keyword evidence="2" id="KW-1185">Reference proteome</keyword>
<accession>A0AAV2Q3Z8</accession>
<gene>
    <name evidence="1" type="ORF">MNOR_LOCUS8271</name>
</gene>
<evidence type="ECO:0000313" key="1">
    <source>
        <dbReference type="EMBL" id="CAL4070448.1"/>
    </source>
</evidence>
<organism evidence="1 2">
    <name type="scientific">Meganyctiphanes norvegica</name>
    <name type="common">Northern krill</name>
    <name type="synonym">Thysanopoda norvegica</name>
    <dbReference type="NCBI Taxonomy" id="48144"/>
    <lineage>
        <taxon>Eukaryota</taxon>
        <taxon>Metazoa</taxon>
        <taxon>Ecdysozoa</taxon>
        <taxon>Arthropoda</taxon>
        <taxon>Crustacea</taxon>
        <taxon>Multicrustacea</taxon>
        <taxon>Malacostraca</taxon>
        <taxon>Eumalacostraca</taxon>
        <taxon>Eucarida</taxon>
        <taxon>Euphausiacea</taxon>
        <taxon>Euphausiidae</taxon>
        <taxon>Meganyctiphanes</taxon>
    </lineage>
</organism>
<name>A0AAV2Q3Z8_MEGNR</name>
<dbReference type="AlphaFoldDB" id="A0AAV2Q3Z8"/>
<protein>
    <submittedName>
        <fullName evidence="1">Uncharacterized protein</fullName>
    </submittedName>
</protein>
<evidence type="ECO:0000313" key="2">
    <source>
        <dbReference type="Proteomes" id="UP001497623"/>
    </source>
</evidence>
<comment type="caution">
    <text evidence="1">The sequence shown here is derived from an EMBL/GenBank/DDBJ whole genome shotgun (WGS) entry which is preliminary data.</text>
</comment>